<organism evidence="3 4">
    <name type="scientific">[Mycobacterium] stephanolepidis</name>
    <dbReference type="NCBI Taxonomy" id="1520670"/>
    <lineage>
        <taxon>Bacteria</taxon>
        <taxon>Bacillati</taxon>
        <taxon>Actinomycetota</taxon>
        <taxon>Actinomycetes</taxon>
        <taxon>Mycobacteriales</taxon>
        <taxon>Mycobacteriaceae</taxon>
        <taxon>Mycobacteroides</taxon>
    </lineage>
</organism>
<keyword evidence="1" id="KW-0479">Metal-binding</keyword>
<name>A0A1Z4ESQ2_9MYCO</name>
<reference evidence="4" key="1">
    <citation type="journal article" date="2017" name="Genome Announc.">
        <title>Complete Genome Sequence of Mycobacterium stephanolepidis.</title>
        <authorList>
            <person name="Fukano H."/>
            <person name="Yoshida M."/>
            <person name="Katayama Y."/>
            <person name="Omatsu T."/>
            <person name="Mizutani T."/>
            <person name="Kurata O."/>
            <person name="Wada S."/>
            <person name="Hoshino Y."/>
        </authorList>
    </citation>
    <scope>NUCLEOTIDE SEQUENCE [LARGE SCALE GENOMIC DNA]</scope>
    <source>
        <strain evidence="4">NJB0901</strain>
    </source>
</reference>
<dbReference type="PROSITE" id="PS50846">
    <property type="entry name" value="HMA_2"/>
    <property type="match status" value="1"/>
</dbReference>
<sequence length="101" mass="10942">MGRINAPLEWFRPTKSVVNNNFRRKHTMSEQIFAISGMHCNSCVMGVTEALTALDPVREVSVDLDPKGASTVRVLTDSVLSVEEVHETLVRAGGDFAVAAG</sequence>
<gene>
    <name evidence="3" type="ORF">MSTE_00622</name>
</gene>
<dbReference type="InterPro" id="IPR006121">
    <property type="entry name" value="HMA_dom"/>
</dbReference>
<reference evidence="3 4" key="2">
    <citation type="journal article" date="2017" name="Int. J. Syst. Evol. Microbiol.">
        <title>Mycobacterium stephanolepidis sp. nov., a rapidly growing species related to Mycobacterium chelonae, isolated from marine teleost fish, Stephanolepis cirrhifer.</title>
        <authorList>
            <person name="Fukano H."/>
            <person name="Wada S."/>
            <person name="Kurata O."/>
            <person name="Katayama K."/>
            <person name="Fujiwara N."/>
            <person name="Hoshino Y."/>
        </authorList>
    </citation>
    <scope>NUCLEOTIDE SEQUENCE [LARGE SCALE GENOMIC DNA]</scope>
    <source>
        <strain evidence="3 4">NJB0901</strain>
    </source>
</reference>
<evidence type="ECO:0000313" key="4">
    <source>
        <dbReference type="Proteomes" id="UP000217954"/>
    </source>
</evidence>
<accession>A0A1Z4ESQ2</accession>
<dbReference type="Proteomes" id="UP000217954">
    <property type="component" value="Chromosome"/>
</dbReference>
<protein>
    <submittedName>
        <fullName evidence="3">Putative heavy metal transport/detoxification protein</fullName>
    </submittedName>
</protein>
<proteinExistence type="predicted"/>
<evidence type="ECO:0000256" key="1">
    <source>
        <dbReference type="ARBA" id="ARBA00022723"/>
    </source>
</evidence>
<dbReference type="EMBL" id="AP018165">
    <property type="protein sequence ID" value="BAX95963.1"/>
    <property type="molecule type" value="Genomic_DNA"/>
</dbReference>
<keyword evidence="4" id="KW-1185">Reference proteome</keyword>
<dbReference type="CDD" id="cd00371">
    <property type="entry name" value="HMA"/>
    <property type="match status" value="1"/>
</dbReference>
<dbReference type="PROSITE" id="PS01047">
    <property type="entry name" value="HMA_1"/>
    <property type="match status" value="1"/>
</dbReference>
<dbReference type="Gene3D" id="3.30.70.100">
    <property type="match status" value="1"/>
</dbReference>
<evidence type="ECO:0000259" key="2">
    <source>
        <dbReference type="PROSITE" id="PS50846"/>
    </source>
</evidence>
<dbReference type="KEGG" id="mste:MSTE_00622"/>
<dbReference type="InterPro" id="IPR036163">
    <property type="entry name" value="HMA_dom_sf"/>
</dbReference>
<dbReference type="GO" id="GO:0046872">
    <property type="term" value="F:metal ion binding"/>
    <property type="evidence" value="ECO:0007669"/>
    <property type="project" value="UniProtKB-KW"/>
</dbReference>
<dbReference type="Pfam" id="PF00403">
    <property type="entry name" value="HMA"/>
    <property type="match status" value="1"/>
</dbReference>
<evidence type="ECO:0000313" key="3">
    <source>
        <dbReference type="EMBL" id="BAX95963.1"/>
    </source>
</evidence>
<dbReference type="SUPFAM" id="SSF55008">
    <property type="entry name" value="HMA, heavy metal-associated domain"/>
    <property type="match status" value="1"/>
</dbReference>
<dbReference type="AlphaFoldDB" id="A0A1Z4ESQ2"/>
<feature type="domain" description="HMA" evidence="2">
    <location>
        <begin position="29"/>
        <end position="97"/>
    </location>
</feature>
<dbReference type="InterPro" id="IPR017969">
    <property type="entry name" value="Heavy-metal-associated_CS"/>
</dbReference>